<dbReference type="AlphaFoldDB" id="A0A167PSK7"/>
<evidence type="ECO:0000313" key="1">
    <source>
        <dbReference type="EMBL" id="KZN83754.1"/>
    </source>
</evidence>
<dbReference type="Proteomes" id="UP000076449">
    <property type="component" value="Chromosome IV"/>
</dbReference>
<sequence>MTFAFGYAVINSSAKHAAGTSHTAFKAHVPEQLIPVLPDERCSHAVKLSPHCP</sequence>
<dbReference type="EMBL" id="CM002801">
    <property type="protein sequence ID" value="KZN83754.1"/>
    <property type="molecule type" value="Genomic_DNA"/>
</dbReference>
<accession>A0A167PSK7</accession>
<reference evidence="1" key="1">
    <citation type="journal article" date="2014" name="Genome Announc.">
        <title>Complete sequencing and chromosome-scale genome assembly of the industrial progenitor strain P2niaD18 from the penicillin producer Penicillium chrysogenum.</title>
        <authorList>
            <person name="Specht T."/>
            <person name="Dahlmann T.A."/>
            <person name="Zadra I."/>
            <person name="Kurnsteiner H."/>
            <person name="Kuck U."/>
        </authorList>
    </citation>
    <scope>NUCLEOTIDE SEQUENCE [LARGE SCALE GENOMIC DNA]</scope>
    <source>
        <strain evidence="1">P2niaD18</strain>
    </source>
</reference>
<gene>
    <name evidence="1" type="ORF">EN45_108600</name>
</gene>
<name>A0A167PSK7_PENCH</name>
<organism evidence="1">
    <name type="scientific">Penicillium chrysogenum</name>
    <name type="common">Penicillium notatum</name>
    <dbReference type="NCBI Taxonomy" id="5076"/>
    <lineage>
        <taxon>Eukaryota</taxon>
        <taxon>Fungi</taxon>
        <taxon>Dikarya</taxon>
        <taxon>Ascomycota</taxon>
        <taxon>Pezizomycotina</taxon>
        <taxon>Eurotiomycetes</taxon>
        <taxon>Eurotiomycetidae</taxon>
        <taxon>Eurotiales</taxon>
        <taxon>Aspergillaceae</taxon>
        <taxon>Penicillium</taxon>
        <taxon>Penicillium chrysogenum species complex</taxon>
    </lineage>
</organism>
<proteinExistence type="predicted"/>
<protein>
    <submittedName>
        <fullName evidence="1">Uncharacterized protein</fullName>
    </submittedName>
</protein>